<dbReference type="PANTHER" id="PTHR40277:SF1">
    <property type="entry name" value="BLL5419 PROTEIN"/>
    <property type="match status" value="1"/>
</dbReference>
<evidence type="ECO:0000256" key="6">
    <source>
        <dbReference type="SAM" id="Phobius"/>
    </source>
</evidence>
<dbReference type="Proteomes" id="UP000594464">
    <property type="component" value="Chromosome"/>
</dbReference>
<keyword evidence="5 6" id="KW-0472">Membrane</keyword>
<organism evidence="7 8">
    <name type="scientific">Candidatus Nitrohelix vancouverensis</name>
    <dbReference type="NCBI Taxonomy" id="2705534"/>
    <lineage>
        <taxon>Bacteria</taxon>
        <taxon>Pseudomonadati</taxon>
        <taxon>Nitrospinota/Tectimicrobiota group</taxon>
        <taxon>Nitrospinota</taxon>
        <taxon>Nitrospinia</taxon>
        <taxon>Nitrospinales</taxon>
        <taxon>Nitrospinaceae</taxon>
        <taxon>Candidatus Nitrohelix</taxon>
    </lineage>
</organism>
<keyword evidence="2" id="KW-1003">Cell membrane</keyword>
<gene>
    <name evidence="7" type="ORF">G3M78_09365</name>
</gene>
<keyword evidence="4 6" id="KW-1133">Transmembrane helix</keyword>
<dbReference type="PANTHER" id="PTHR40277">
    <property type="entry name" value="BLL5419 PROTEIN"/>
    <property type="match status" value="1"/>
</dbReference>
<feature type="transmembrane region" description="Helical" evidence="6">
    <location>
        <begin position="154"/>
        <end position="174"/>
    </location>
</feature>
<proteinExistence type="predicted"/>
<dbReference type="Pfam" id="PF03706">
    <property type="entry name" value="LPG_synthase_TM"/>
    <property type="match status" value="1"/>
</dbReference>
<evidence type="ECO:0000313" key="7">
    <source>
        <dbReference type="EMBL" id="QPJ65589.1"/>
    </source>
</evidence>
<feature type="transmembrane region" description="Helical" evidence="6">
    <location>
        <begin position="219"/>
        <end position="241"/>
    </location>
</feature>
<dbReference type="GO" id="GO:0005886">
    <property type="term" value="C:plasma membrane"/>
    <property type="evidence" value="ECO:0007669"/>
    <property type="project" value="UniProtKB-SubCell"/>
</dbReference>
<feature type="transmembrane region" description="Helical" evidence="6">
    <location>
        <begin position="33"/>
        <end position="53"/>
    </location>
</feature>
<evidence type="ECO:0000256" key="4">
    <source>
        <dbReference type="ARBA" id="ARBA00022989"/>
    </source>
</evidence>
<evidence type="ECO:0000256" key="3">
    <source>
        <dbReference type="ARBA" id="ARBA00022692"/>
    </source>
</evidence>
<comment type="subcellular location">
    <subcellularLocation>
        <location evidence="1">Cell membrane</location>
        <topology evidence="1">Multi-pass membrane protein</topology>
    </subcellularLocation>
</comment>
<reference evidence="8" key="1">
    <citation type="submission" date="2020-02" db="EMBL/GenBank/DDBJ databases">
        <title>Genomic and physiological characterization of two novel Nitrospinaceae genera.</title>
        <authorList>
            <person name="Mueller A.J."/>
            <person name="Jung M.-Y."/>
            <person name="Strachan C.R."/>
            <person name="Herbold C.W."/>
            <person name="Kirkegaard R.H."/>
            <person name="Daims H."/>
        </authorList>
    </citation>
    <scope>NUCLEOTIDE SEQUENCE [LARGE SCALE GENOMIC DNA]</scope>
</reference>
<dbReference type="KEGG" id="nva:G3M78_09365"/>
<evidence type="ECO:0000313" key="8">
    <source>
        <dbReference type="Proteomes" id="UP000594464"/>
    </source>
</evidence>
<dbReference type="AlphaFoldDB" id="A0A7T0C2Y3"/>
<protein>
    <submittedName>
        <fullName evidence="7">Flippase-like domain-containing protein</fullName>
    </submittedName>
</protein>
<accession>A0A7T0C2Y3</accession>
<keyword evidence="3 6" id="KW-0812">Transmembrane</keyword>
<evidence type="ECO:0000256" key="2">
    <source>
        <dbReference type="ARBA" id="ARBA00022475"/>
    </source>
</evidence>
<name>A0A7T0C2Y3_9BACT</name>
<feature type="transmembrane region" description="Helical" evidence="6">
    <location>
        <begin position="120"/>
        <end position="142"/>
    </location>
</feature>
<dbReference type="NCBIfam" id="TIGR00374">
    <property type="entry name" value="flippase-like domain"/>
    <property type="match status" value="1"/>
</dbReference>
<feature type="transmembrane region" description="Helical" evidence="6">
    <location>
        <begin position="281"/>
        <end position="301"/>
    </location>
</feature>
<evidence type="ECO:0000256" key="1">
    <source>
        <dbReference type="ARBA" id="ARBA00004651"/>
    </source>
</evidence>
<dbReference type="EMBL" id="CP048620">
    <property type="protein sequence ID" value="QPJ65589.1"/>
    <property type="molecule type" value="Genomic_DNA"/>
</dbReference>
<sequence>MFQPLKIIFLLLGLALFVWAVQMVDLGQTLALLKRLGIGFLYIMLIYCAVTVLDTLSWKYNFYPAESARFSLWQCWRIRQIGEAYNVITPLGTLGGEPVKAQLLKDKHGISLRQGLASQVIARTTFLTALVLFFVPGLYMIFASEQVSPLFKQTSLAGMVGFTIAIFLFFLFQITGSLGKITRWASVLPFSGRLRPLLGKLDGLSIQMGGFYRENRKRVFISILFALVGWIVGLAELYVTLYFLGIETSLSDLWIIESLAQLIRVGSFFIPLSLGAQEGGLILIFSALGMTADIGLTVSFVRRIKELLWVGLGLFLAWQIEFKPSEKISEEI</sequence>
<evidence type="ECO:0000256" key="5">
    <source>
        <dbReference type="ARBA" id="ARBA00023136"/>
    </source>
</evidence>
<dbReference type="InterPro" id="IPR022791">
    <property type="entry name" value="L-PG_synthase/AglD"/>
</dbReference>